<evidence type="ECO:0000313" key="6">
    <source>
        <dbReference type="EMBL" id="UUX33350.1"/>
    </source>
</evidence>
<keyword evidence="2" id="KW-0479">Metal-binding</keyword>
<evidence type="ECO:0000256" key="2">
    <source>
        <dbReference type="ARBA" id="ARBA00022723"/>
    </source>
</evidence>
<proteinExistence type="inferred from homology"/>
<evidence type="ECO:0000256" key="3">
    <source>
        <dbReference type="ARBA" id="ARBA00022801"/>
    </source>
</evidence>
<evidence type="ECO:0000256" key="1">
    <source>
        <dbReference type="ARBA" id="ARBA00007749"/>
    </source>
</evidence>
<accession>A0ABY5P4D6</accession>
<protein>
    <submittedName>
        <fullName evidence="6">MBL fold metallo-hydrolase</fullName>
    </submittedName>
</protein>
<dbReference type="Proteomes" id="UP001315967">
    <property type="component" value="Chromosome"/>
</dbReference>
<sequence>MTYQYHFHDMTLTWLDGADTTTDAGTLFGPVPKVVWSRYYPSNEDNQLVEFTDPILIQYKDKNYLIDASLATDRMDAKQRRNNGVLNDNNVIQSLEELNLKPENIDVVMMTHMHNDHSGGLTTLDPETGEFSSTFPNAVIYMSAIEWDEVRHPNARTRGTYLKENWEAVQDQVVTFEDTLEVTPGITMYLTGGHSRGHSLIKLTQNDEVMLHMGDILLNHSQKNPLWVAAVDDYPMDSIAAKTKWLNEAFENGYKLFLYHDPHYAVIQYDEKGEKIIDYMERGKTSPIPWTEKQDRRVPFEKADK</sequence>
<dbReference type="InterPro" id="IPR051013">
    <property type="entry name" value="MBL_superfamily_lactonases"/>
</dbReference>
<keyword evidence="7" id="KW-1185">Reference proteome</keyword>
<keyword evidence="4" id="KW-0862">Zinc</keyword>
<dbReference type="EMBL" id="CP102453">
    <property type="protein sequence ID" value="UUX33350.1"/>
    <property type="molecule type" value="Genomic_DNA"/>
</dbReference>
<dbReference type="Pfam" id="PF00753">
    <property type="entry name" value="Lactamase_B"/>
    <property type="match status" value="1"/>
</dbReference>
<dbReference type="SUPFAM" id="SSF56281">
    <property type="entry name" value="Metallo-hydrolase/oxidoreductase"/>
    <property type="match status" value="1"/>
</dbReference>
<evidence type="ECO:0000259" key="5">
    <source>
        <dbReference type="SMART" id="SM00849"/>
    </source>
</evidence>
<dbReference type="PANTHER" id="PTHR42978:SF6">
    <property type="entry name" value="QUORUM-QUENCHING LACTONASE YTNP-RELATED"/>
    <property type="match status" value="1"/>
</dbReference>
<keyword evidence="3" id="KW-0378">Hydrolase</keyword>
<feature type="domain" description="Metallo-beta-lactamase" evidence="5">
    <location>
        <begin position="51"/>
        <end position="260"/>
    </location>
</feature>
<dbReference type="InterPro" id="IPR036866">
    <property type="entry name" value="RibonucZ/Hydroxyglut_hydro"/>
</dbReference>
<dbReference type="SMART" id="SM00849">
    <property type="entry name" value="Lactamase_B"/>
    <property type="match status" value="1"/>
</dbReference>
<organism evidence="6 7">
    <name type="scientific">Fundicoccus culcitae</name>
    <dbReference type="NCBI Taxonomy" id="2969821"/>
    <lineage>
        <taxon>Bacteria</taxon>
        <taxon>Bacillati</taxon>
        <taxon>Bacillota</taxon>
        <taxon>Bacilli</taxon>
        <taxon>Lactobacillales</taxon>
        <taxon>Aerococcaceae</taxon>
        <taxon>Fundicoccus</taxon>
    </lineage>
</organism>
<evidence type="ECO:0000256" key="4">
    <source>
        <dbReference type="ARBA" id="ARBA00022833"/>
    </source>
</evidence>
<reference evidence="6 7" key="1">
    <citation type="submission" date="2022-08" db="EMBL/GenBank/DDBJ databases">
        <title>Aerococcaceae sp. nov isolated from spoiled eye mask.</title>
        <authorList>
            <person name="Zhou G."/>
            <person name="Xie X.-B."/>
            <person name="Shi Q.-S."/>
            <person name="Wang Y.-S."/>
            <person name="Wen X."/>
            <person name="Peng H."/>
            <person name="Yang X.-J."/>
            <person name="Tao H.-B."/>
            <person name="Huang X.-M."/>
        </authorList>
    </citation>
    <scope>NUCLEOTIDE SEQUENCE [LARGE SCALE GENOMIC DNA]</scope>
    <source>
        <strain evidence="7">DM20194951</strain>
    </source>
</reference>
<gene>
    <name evidence="6" type="ORF">NRE15_10620</name>
</gene>
<dbReference type="InterPro" id="IPR001279">
    <property type="entry name" value="Metallo-B-lactamas"/>
</dbReference>
<dbReference type="PANTHER" id="PTHR42978">
    <property type="entry name" value="QUORUM-QUENCHING LACTONASE YTNP-RELATED-RELATED"/>
    <property type="match status" value="1"/>
</dbReference>
<dbReference type="Gene3D" id="3.60.15.10">
    <property type="entry name" value="Ribonuclease Z/Hydroxyacylglutathione hydrolase-like"/>
    <property type="match status" value="1"/>
</dbReference>
<comment type="similarity">
    <text evidence="1">Belongs to the metallo-beta-lactamase superfamily.</text>
</comment>
<dbReference type="CDD" id="cd07728">
    <property type="entry name" value="YtnP-like_MBL-fold"/>
    <property type="match status" value="1"/>
</dbReference>
<evidence type="ECO:0000313" key="7">
    <source>
        <dbReference type="Proteomes" id="UP001315967"/>
    </source>
</evidence>
<name>A0ABY5P4D6_9LACT</name>